<keyword evidence="2" id="KW-1133">Transmembrane helix</keyword>
<evidence type="ECO:0000256" key="2">
    <source>
        <dbReference type="SAM" id="Phobius"/>
    </source>
</evidence>
<reference evidence="4" key="1">
    <citation type="submission" date="2022-12" db="EMBL/GenBank/DDBJ databases">
        <authorList>
            <person name="Petersen C."/>
        </authorList>
    </citation>
    <scope>NUCLEOTIDE SEQUENCE</scope>
    <source>
        <strain evidence="4">IBT 29495</strain>
    </source>
</reference>
<evidence type="ECO:0000256" key="3">
    <source>
        <dbReference type="SAM" id="SignalP"/>
    </source>
</evidence>
<evidence type="ECO:0000313" key="5">
    <source>
        <dbReference type="Proteomes" id="UP001149954"/>
    </source>
</evidence>
<feature type="compositionally biased region" description="Polar residues" evidence="1">
    <location>
        <begin position="263"/>
        <end position="292"/>
    </location>
</feature>
<keyword evidence="2" id="KW-0472">Membrane</keyword>
<dbReference type="OrthoDB" id="4366245at2759"/>
<comment type="caution">
    <text evidence="4">The sequence shown here is derived from an EMBL/GenBank/DDBJ whole genome shotgun (WGS) entry which is preliminary data.</text>
</comment>
<proteinExistence type="predicted"/>
<evidence type="ECO:0000256" key="1">
    <source>
        <dbReference type="SAM" id="MobiDB-lite"/>
    </source>
</evidence>
<feature type="signal peptide" evidence="3">
    <location>
        <begin position="1"/>
        <end position="18"/>
    </location>
</feature>
<keyword evidence="3" id="KW-0732">Signal</keyword>
<organism evidence="4 5">
    <name type="scientific">Penicillium fimorum</name>
    <dbReference type="NCBI Taxonomy" id="1882269"/>
    <lineage>
        <taxon>Eukaryota</taxon>
        <taxon>Fungi</taxon>
        <taxon>Dikarya</taxon>
        <taxon>Ascomycota</taxon>
        <taxon>Pezizomycotina</taxon>
        <taxon>Eurotiomycetes</taxon>
        <taxon>Eurotiomycetidae</taxon>
        <taxon>Eurotiales</taxon>
        <taxon>Aspergillaceae</taxon>
        <taxon>Penicillium</taxon>
    </lineage>
</organism>
<evidence type="ECO:0008006" key="6">
    <source>
        <dbReference type="Google" id="ProtNLM"/>
    </source>
</evidence>
<dbReference type="Proteomes" id="UP001149954">
    <property type="component" value="Unassembled WGS sequence"/>
</dbReference>
<keyword evidence="2" id="KW-0812">Transmembrane</keyword>
<accession>A0A9W9Y0Q1</accession>
<gene>
    <name evidence="4" type="ORF">N7463_003296</name>
</gene>
<reference evidence="4" key="2">
    <citation type="journal article" date="2023" name="IMA Fungus">
        <title>Comparative genomic study of the Penicillium genus elucidates a diverse pangenome and 15 lateral gene transfer events.</title>
        <authorList>
            <person name="Petersen C."/>
            <person name="Sorensen T."/>
            <person name="Nielsen M.R."/>
            <person name="Sondergaard T.E."/>
            <person name="Sorensen J.L."/>
            <person name="Fitzpatrick D.A."/>
            <person name="Frisvad J.C."/>
            <person name="Nielsen K.L."/>
        </authorList>
    </citation>
    <scope>NUCLEOTIDE SEQUENCE</scope>
    <source>
        <strain evidence="4">IBT 29495</strain>
    </source>
</reference>
<dbReference type="AlphaFoldDB" id="A0A9W9Y0Q1"/>
<evidence type="ECO:0000313" key="4">
    <source>
        <dbReference type="EMBL" id="KAJ5513744.1"/>
    </source>
</evidence>
<keyword evidence="5" id="KW-1185">Reference proteome</keyword>
<feature type="transmembrane region" description="Helical" evidence="2">
    <location>
        <begin position="196"/>
        <end position="219"/>
    </location>
</feature>
<feature type="chain" id="PRO_5040787668" description="Mid2-like cell wall stress sensor" evidence="3">
    <location>
        <begin position="19"/>
        <end position="310"/>
    </location>
</feature>
<feature type="region of interest" description="Disordered" evidence="1">
    <location>
        <begin position="67"/>
        <end position="170"/>
    </location>
</feature>
<sequence>MRISIFALCTVLCSPIRAQPYASEIAWISATTTSVGSLWLLPEPSEVAHLYGKRGYDEILQARDTTATADATTDTAASETTEPTSSETTTSETTTSETTTSETTTSETTTSETTTSETTSSTTETTTATPTSETTTSTTDTTSSTASSSVTASSTSASASTPASTSSVSATTSATATATGSMSKAELAEWNHRGNIAAIVFGCCFIAIFLGVAIVYYALGRAKARRIAASQLSNSSQSYSKMPLVAVQEPHSTDLEINRSSTQYTNNPQAQYNPAVSDPSVSNYSDTPSAVSPITADHSFPRDHILRGHQ</sequence>
<dbReference type="EMBL" id="JAPWDS010000002">
    <property type="protein sequence ID" value="KAJ5513744.1"/>
    <property type="molecule type" value="Genomic_DNA"/>
</dbReference>
<name>A0A9W9Y0Q1_9EURO</name>
<protein>
    <recommendedName>
        <fullName evidence="6">Mid2-like cell wall stress sensor</fullName>
    </recommendedName>
</protein>
<feature type="region of interest" description="Disordered" evidence="1">
    <location>
        <begin position="263"/>
        <end position="297"/>
    </location>
</feature>